<dbReference type="InterPro" id="IPR050508">
    <property type="entry name" value="Methyltransf_Superfamily"/>
</dbReference>
<name>M1X310_9NOST</name>
<dbReference type="Gene3D" id="3.40.50.150">
    <property type="entry name" value="Vaccinia Virus protein VP39"/>
    <property type="match status" value="1"/>
</dbReference>
<evidence type="ECO:0000259" key="1">
    <source>
        <dbReference type="Pfam" id="PF13649"/>
    </source>
</evidence>
<organism evidence="2 3">
    <name type="scientific">Richelia intracellularis HH01</name>
    <dbReference type="NCBI Taxonomy" id="1165094"/>
    <lineage>
        <taxon>Bacteria</taxon>
        <taxon>Bacillati</taxon>
        <taxon>Cyanobacteriota</taxon>
        <taxon>Cyanophyceae</taxon>
        <taxon>Nostocales</taxon>
        <taxon>Nostocaceae</taxon>
        <taxon>Richelia</taxon>
    </lineage>
</organism>
<feature type="domain" description="Methyltransferase" evidence="1">
    <location>
        <begin position="28"/>
        <end position="120"/>
    </location>
</feature>
<dbReference type="InterPro" id="IPR041698">
    <property type="entry name" value="Methyltransf_25"/>
</dbReference>
<keyword evidence="3" id="KW-1185">Reference proteome</keyword>
<dbReference type="AlphaFoldDB" id="M1X310"/>
<protein>
    <submittedName>
        <fullName evidence="2">UbiE/COQ5 methyltransferase</fullName>
    </submittedName>
</protein>
<dbReference type="EMBL" id="CAIY01000056">
    <property type="protein sequence ID" value="CCH67760.1"/>
    <property type="molecule type" value="Genomic_DNA"/>
</dbReference>
<dbReference type="GO" id="GO:0008168">
    <property type="term" value="F:methyltransferase activity"/>
    <property type="evidence" value="ECO:0007669"/>
    <property type="project" value="UniProtKB-KW"/>
</dbReference>
<comment type="caution">
    <text evidence="2">The sequence shown here is derived from an EMBL/GenBank/DDBJ whole genome shotgun (WGS) entry which is preliminary data.</text>
</comment>
<proteinExistence type="predicted"/>
<dbReference type="PANTHER" id="PTHR42912:SF93">
    <property type="entry name" value="N6-ADENOSINE-METHYLTRANSFERASE TMT1A"/>
    <property type="match status" value="1"/>
</dbReference>
<dbReference type="GO" id="GO:0032259">
    <property type="term" value="P:methylation"/>
    <property type="evidence" value="ECO:0007669"/>
    <property type="project" value="UniProtKB-KW"/>
</dbReference>
<keyword evidence="2" id="KW-0808">Transferase</keyword>
<evidence type="ECO:0000313" key="3">
    <source>
        <dbReference type="Proteomes" id="UP000053051"/>
    </source>
</evidence>
<evidence type="ECO:0000313" key="2">
    <source>
        <dbReference type="EMBL" id="CCH67760.1"/>
    </source>
</evidence>
<reference evidence="2 3" key="1">
    <citation type="submission" date="2012-05" db="EMBL/GenBank/DDBJ databases">
        <authorList>
            <person name="Hilton J."/>
        </authorList>
    </citation>
    <scope>NUCLEOTIDE SEQUENCE [LARGE SCALE GENOMIC DNA]</scope>
    <source>
        <strain evidence="2 3">HH01</strain>
    </source>
</reference>
<dbReference type="STRING" id="1165094.RINTHH_16050"/>
<dbReference type="Proteomes" id="UP000053051">
    <property type="component" value="Unassembled WGS sequence"/>
</dbReference>
<dbReference type="InterPro" id="IPR029063">
    <property type="entry name" value="SAM-dependent_MTases_sf"/>
</dbReference>
<reference evidence="3" key="2">
    <citation type="submission" date="2016-01" db="EMBL/GenBank/DDBJ databases">
        <title>Diatom-associated endosymboitic cyanobacterium lacks core nitrogen metabolism enzymes.</title>
        <authorList>
            <person name="Hilton J.A."/>
            <person name="Foster R.A."/>
            <person name="Tripp H.J."/>
            <person name="Carter B.J."/>
            <person name="Zehr J.P."/>
            <person name="Villareal T.A."/>
        </authorList>
    </citation>
    <scope>NUCLEOTIDE SEQUENCE [LARGE SCALE GENOMIC DNA]</scope>
    <source>
        <strain evidence="3">HH01</strain>
    </source>
</reference>
<dbReference type="SUPFAM" id="SSF53335">
    <property type="entry name" value="S-adenosyl-L-methionine-dependent methyltransferases"/>
    <property type="match status" value="1"/>
</dbReference>
<dbReference type="Pfam" id="PF13649">
    <property type="entry name" value="Methyltransf_25"/>
    <property type="match status" value="1"/>
</dbReference>
<accession>M1X310</accession>
<keyword evidence="2" id="KW-0489">Methyltransferase</keyword>
<sequence length="148" mass="16871">MLSLSVGGRELFRQIALQNLTISSNTRVLDLCCGCGQTTEFLIKSSNHVIGLDTSPLSLNRAKRNIPQAIYVEAFDENMLFENESFDLVHISASLHEIQPGKLQKQKSIREIYRVLRNGGILTLVDFHQPATPMFITILWLFFWLFET</sequence>
<gene>
    <name evidence="2" type="ORF">RINTHH_16050</name>
</gene>
<dbReference type="CDD" id="cd02440">
    <property type="entry name" value="AdoMet_MTases"/>
    <property type="match status" value="1"/>
</dbReference>
<dbReference type="PANTHER" id="PTHR42912">
    <property type="entry name" value="METHYLTRANSFERASE"/>
    <property type="match status" value="1"/>
</dbReference>